<comment type="cofactor">
    <cofactor evidence="1">
        <name>Mg(2+)</name>
        <dbReference type="ChEBI" id="CHEBI:18420"/>
    </cofactor>
</comment>
<dbReference type="GO" id="GO:0016301">
    <property type="term" value="F:kinase activity"/>
    <property type="evidence" value="ECO:0007669"/>
    <property type="project" value="UniProtKB-KW"/>
</dbReference>
<evidence type="ECO:0000256" key="4">
    <source>
        <dbReference type="ARBA" id="ARBA00022723"/>
    </source>
</evidence>
<dbReference type="NCBIfam" id="NF009604">
    <property type="entry name" value="PRK13057.1"/>
    <property type="match status" value="1"/>
</dbReference>
<dbReference type="PANTHER" id="PTHR12358">
    <property type="entry name" value="SPHINGOSINE KINASE"/>
    <property type="match status" value="1"/>
</dbReference>
<dbReference type="InterPro" id="IPR016064">
    <property type="entry name" value="NAD/diacylglycerol_kinase_sf"/>
</dbReference>
<protein>
    <recommendedName>
        <fullName evidence="12">DAGKc domain-containing protein</fullName>
    </recommendedName>
</protein>
<dbReference type="GO" id="GO:0046872">
    <property type="term" value="F:metal ion binding"/>
    <property type="evidence" value="ECO:0007669"/>
    <property type="project" value="UniProtKB-KW"/>
</dbReference>
<keyword evidence="8" id="KW-0460">Magnesium</keyword>
<comment type="caution">
    <text evidence="13">The sequence shown here is derived from an EMBL/GenBank/DDBJ whole genome shotgun (WGS) entry which is preliminary data.</text>
</comment>
<evidence type="ECO:0000313" key="13">
    <source>
        <dbReference type="EMBL" id="KKO09077.1"/>
    </source>
</evidence>
<dbReference type="SMART" id="SM00046">
    <property type="entry name" value="DAGKc"/>
    <property type="match status" value="1"/>
</dbReference>
<evidence type="ECO:0000256" key="10">
    <source>
        <dbReference type="ARBA" id="ARBA00023209"/>
    </source>
</evidence>
<evidence type="ECO:0000256" key="7">
    <source>
        <dbReference type="ARBA" id="ARBA00022840"/>
    </source>
</evidence>
<dbReference type="PANTHER" id="PTHR12358:SF106">
    <property type="entry name" value="LIPID KINASE YEGS"/>
    <property type="match status" value="1"/>
</dbReference>
<dbReference type="EMBL" id="LAZR01000008">
    <property type="protein sequence ID" value="KKO09077.1"/>
    <property type="molecule type" value="Genomic_DNA"/>
</dbReference>
<dbReference type="Pfam" id="PF00781">
    <property type="entry name" value="DAGK_cat"/>
    <property type="match status" value="1"/>
</dbReference>
<name>A0A0F9YAI8_9ZZZZ</name>
<accession>A0A0F9YAI8</accession>
<dbReference type="Gene3D" id="2.60.200.40">
    <property type="match status" value="1"/>
</dbReference>
<keyword evidence="6" id="KW-0418">Kinase</keyword>
<keyword evidence="11" id="KW-1208">Phospholipid metabolism</keyword>
<organism evidence="13">
    <name type="scientific">marine sediment metagenome</name>
    <dbReference type="NCBI Taxonomy" id="412755"/>
    <lineage>
        <taxon>unclassified sequences</taxon>
        <taxon>metagenomes</taxon>
        <taxon>ecological metagenomes</taxon>
    </lineage>
</organism>
<keyword evidence="4" id="KW-0479">Metal-binding</keyword>
<evidence type="ECO:0000256" key="6">
    <source>
        <dbReference type="ARBA" id="ARBA00022777"/>
    </source>
</evidence>
<dbReference type="SUPFAM" id="SSF111331">
    <property type="entry name" value="NAD kinase/diacylglycerol kinase-like"/>
    <property type="match status" value="1"/>
</dbReference>
<evidence type="ECO:0000256" key="2">
    <source>
        <dbReference type="ARBA" id="ARBA00022516"/>
    </source>
</evidence>
<dbReference type="Pfam" id="PF19279">
    <property type="entry name" value="YegS_C"/>
    <property type="match status" value="1"/>
</dbReference>
<evidence type="ECO:0000256" key="5">
    <source>
        <dbReference type="ARBA" id="ARBA00022741"/>
    </source>
</evidence>
<dbReference type="InterPro" id="IPR005218">
    <property type="entry name" value="Diacylglycerol/lipid_kinase"/>
</dbReference>
<keyword evidence="3" id="KW-0808">Transferase</keyword>
<sequence length="332" mass="36305">MTQSSVTSTPSRTRALLIINPKSRQGAEADLNDGLRRLRQAGMDVETLVSHSAEESCEAVQSRKSDLDLVIVGGGDGTLSSMIKTLLTCDLPLAILPLGTANDLARSLGIPEALELAFKIIADNEHTRIDLGEVNGHYFFNAANMGLGAHVTEELTSEVKKHWGVFSYVRALAAAIMRHDQFHVRMTLDGKHYRLHSMHLAVGNGRFYGGGNVIDEKARIDDGKLSLFSMRPLRTWELLTLAPLLRNGQQGRDRRIFCARATEIEISAGKRRLEIHADGEPVTCTPATFRVLPKALTVVATAMDAHNHSHEHTTTSPLTAALGHIEQGVRTI</sequence>
<dbReference type="InterPro" id="IPR050187">
    <property type="entry name" value="Lipid_Phosphate_FormReg"/>
</dbReference>
<keyword evidence="7" id="KW-0067">ATP-binding</keyword>
<dbReference type="AlphaFoldDB" id="A0A0F9YAI8"/>
<dbReference type="GO" id="GO:0005886">
    <property type="term" value="C:plasma membrane"/>
    <property type="evidence" value="ECO:0007669"/>
    <property type="project" value="TreeGrafter"/>
</dbReference>
<dbReference type="InterPro" id="IPR045540">
    <property type="entry name" value="YegS/DAGK_C"/>
</dbReference>
<feature type="domain" description="DAGKc" evidence="12">
    <location>
        <begin position="10"/>
        <end position="138"/>
    </location>
</feature>
<evidence type="ECO:0000256" key="1">
    <source>
        <dbReference type="ARBA" id="ARBA00001946"/>
    </source>
</evidence>
<dbReference type="GO" id="GO:0005524">
    <property type="term" value="F:ATP binding"/>
    <property type="evidence" value="ECO:0007669"/>
    <property type="project" value="UniProtKB-KW"/>
</dbReference>
<evidence type="ECO:0000256" key="11">
    <source>
        <dbReference type="ARBA" id="ARBA00023264"/>
    </source>
</evidence>
<dbReference type="InterPro" id="IPR017438">
    <property type="entry name" value="ATP-NAD_kinase_N"/>
</dbReference>
<keyword evidence="2" id="KW-0444">Lipid biosynthesis</keyword>
<evidence type="ECO:0000256" key="8">
    <source>
        <dbReference type="ARBA" id="ARBA00022842"/>
    </source>
</evidence>
<gene>
    <name evidence="13" type="ORF">LCGC14_0041960</name>
</gene>
<reference evidence="13" key="1">
    <citation type="journal article" date="2015" name="Nature">
        <title>Complex archaea that bridge the gap between prokaryotes and eukaryotes.</title>
        <authorList>
            <person name="Spang A."/>
            <person name="Saw J.H."/>
            <person name="Jorgensen S.L."/>
            <person name="Zaremba-Niedzwiedzka K."/>
            <person name="Martijn J."/>
            <person name="Lind A.E."/>
            <person name="van Eijk R."/>
            <person name="Schleper C."/>
            <person name="Guy L."/>
            <person name="Ettema T.J."/>
        </authorList>
    </citation>
    <scope>NUCLEOTIDE SEQUENCE</scope>
</reference>
<proteinExistence type="predicted"/>
<keyword evidence="9" id="KW-0443">Lipid metabolism</keyword>
<dbReference type="Gene3D" id="3.40.50.10330">
    <property type="entry name" value="Probable inorganic polyphosphate/atp-NAD kinase, domain 1"/>
    <property type="match status" value="1"/>
</dbReference>
<evidence type="ECO:0000256" key="3">
    <source>
        <dbReference type="ARBA" id="ARBA00022679"/>
    </source>
</evidence>
<dbReference type="GO" id="GO:0008654">
    <property type="term" value="P:phospholipid biosynthetic process"/>
    <property type="evidence" value="ECO:0007669"/>
    <property type="project" value="UniProtKB-KW"/>
</dbReference>
<evidence type="ECO:0000259" key="12">
    <source>
        <dbReference type="PROSITE" id="PS50146"/>
    </source>
</evidence>
<dbReference type="NCBIfam" id="TIGR00147">
    <property type="entry name" value="YegS/Rv2252/BmrU family lipid kinase"/>
    <property type="match status" value="1"/>
</dbReference>
<keyword evidence="10" id="KW-0594">Phospholipid biosynthesis</keyword>
<evidence type="ECO:0000256" key="9">
    <source>
        <dbReference type="ARBA" id="ARBA00023098"/>
    </source>
</evidence>
<dbReference type="InterPro" id="IPR001206">
    <property type="entry name" value="Diacylglycerol_kinase_cat_dom"/>
</dbReference>
<keyword evidence="5" id="KW-0547">Nucleotide-binding</keyword>
<dbReference type="PROSITE" id="PS50146">
    <property type="entry name" value="DAGK"/>
    <property type="match status" value="1"/>
</dbReference>